<dbReference type="InterPro" id="IPR035938">
    <property type="entry name" value="Hemerythrin-like_sf"/>
</dbReference>
<dbReference type="PANTHER" id="PTHR37164">
    <property type="entry name" value="BACTERIOHEMERYTHRIN"/>
    <property type="match status" value="1"/>
</dbReference>
<keyword evidence="4" id="KW-0408">Iron</keyword>
<dbReference type="GO" id="GO:0046872">
    <property type="term" value="F:metal ion binding"/>
    <property type="evidence" value="ECO:0007669"/>
    <property type="project" value="UniProtKB-KW"/>
</dbReference>
<keyword evidence="3" id="KW-0479">Metal-binding</keyword>
<evidence type="ECO:0000256" key="1">
    <source>
        <dbReference type="ARBA" id="ARBA00010587"/>
    </source>
</evidence>
<evidence type="ECO:0000259" key="5">
    <source>
        <dbReference type="Pfam" id="PF01814"/>
    </source>
</evidence>
<dbReference type="CDD" id="cd12107">
    <property type="entry name" value="Hemerythrin"/>
    <property type="match status" value="1"/>
</dbReference>
<dbReference type="AlphaFoldDB" id="A0A133XM78"/>
<comment type="similarity">
    <text evidence="1">Belongs to the hemerythrin family.</text>
</comment>
<evidence type="ECO:0000313" key="6">
    <source>
        <dbReference type="EMBL" id="KXB32033.1"/>
    </source>
</evidence>
<dbReference type="EMBL" id="LODL01000007">
    <property type="protein sequence ID" value="KXB32033.1"/>
    <property type="molecule type" value="Genomic_DNA"/>
</dbReference>
<accession>A0A133XM78</accession>
<dbReference type="STRING" id="281362.AT959_02930"/>
<evidence type="ECO:0000256" key="3">
    <source>
        <dbReference type="ARBA" id="ARBA00022723"/>
    </source>
</evidence>
<dbReference type="RefSeq" id="WP_066880404.1">
    <property type="nucleotide sequence ID" value="NZ_LODL01000007.1"/>
</dbReference>
<dbReference type="PROSITE" id="PS00550">
    <property type="entry name" value="HEMERYTHRINS"/>
    <property type="match status" value="1"/>
</dbReference>
<organism evidence="6 7">
    <name type="scientific">Dechloromonas denitrificans</name>
    <dbReference type="NCBI Taxonomy" id="281362"/>
    <lineage>
        <taxon>Bacteria</taxon>
        <taxon>Pseudomonadati</taxon>
        <taxon>Pseudomonadota</taxon>
        <taxon>Betaproteobacteria</taxon>
        <taxon>Rhodocyclales</taxon>
        <taxon>Azonexaceae</taxon>
        <taxon>Dechloromonas</taxon>
    </lineage>
</organism>
<gene>
    <name evidence="6" type="ORF">AT959_02930</name>
</gene>
<keyword evidence="7" id="KW-1185">Reference proteome</keyword>
<dbReference type="NCBIfam" id="NF033749">
    <property type="entry name" value="bact_hemeryth"/>
    <property type="match status" value="1"/>
</dbReference>
<protein>
    <recommendedName>
        <fullName evidence="5">Hemerythrin-like domain-containing protein</fullName>
    </recommendedName>
</protein>
<dbReference type="InterPro" id="IPR012312">
    <property type="entry name" value="Hemerythrin-like"/>
</dbReference>
<feature type="domain" description="Hemerythrin-like" evidence="5">
    <location>
        <begin position="9"/>
        <end position="121"/>
    </location>
</feature>
<comment type="caution">
    <text evidence="6">The sequence shown here is derived from an EMBL/GenBank/DDBJ whole genome shotgun (WGS) entry which is preliminary data.</text>
</comment>
<dbReference type="InterPro" id="IPR016131">
    <property type="entry name" value="Haemerythrin_Fe_BS"/>
</dbReference>
<evidence type="ECO:0000256" key="2">
    <source>
        <dbReference type="ARBA" id="ARBA00022621"/>
    </source>
</evidence>
<evidence type="ECO:0000256" key="4">
    <source>
        <dbReference type="ARBA" id="ARBA00023004"/>
    </source>
</evidence>
<proteinExistence type="inferred from homology"/>
<dbReference type="InterPro" id="IPR012827">
    <property type="entry name" value="Hemerythrin_metal-bd"/>
</dbReference>
<dbReference type="SUPFAM" id="SSF47188">
    <property type="entry name" value="Hemerythrin-like"/>
    <property type="match status" value="1"/>
</dbReference>
<keyword evidence="2" id="KW-0813">Transport</keyword>
<evidence type="ECO:0000313" key="7">
    <source>
        <dbReference type="Proteomes" id="UP000070186"/>
    </source>
</evidence>
<reference evidence="6 7" key="1">
    <citation type="submission" date="2015-12" db="EMBL/GenBank/DDBJ databases">
        <title>Nitrous oxide reduction kinetics distinguish bacteria harboring typical versus atypical NosZ.</title>
        <authorList>
            <person name="Yoon S."/>
            <person name="Nissen S."/>
            <person name="Park D."/>
            <person name="Sanford R.A."/>
            <person name="Loeffler F.E."/>
        </authorList>
    </citation>
    <scope>NUCLEOTIDE SEQUENCE [LARGE SCALE GENOMIC DNA]</scope>
    <source>
        <strain evidence="6 7">ATCC BAA-841</strain>
    </source>
</reference>
<dbReference type="Gene3D" id="1.20.120.50">
    <property type="entry name" value="Hemerythrin-like"/>
    <property type="match status" value="1"/>
</dbReference>
<dbReference type="GO" id="GO:0005344">
    <property type="term" value="F:oxygen carrier activity"/>
    <property type="evidence" value="ECO:0007669"/>
    <property type="project" value="UniProtKB-KW"/>
</dbReference>
<name>A0A133XM78_9RHOO</name>
<dbReference type="PANTHER" id="PTHR37164:SF1">
    <property type="entry name" value="BACTERIOHEMERYTHRIN"/>
    <property type="match status" value="1"/>
</dbReference>
<sequence>MGLTAELLTGIQEIDEQHETLFEILDKLQGVVKGGDNWSVVYFALNELSHFARTHFVVEEALMRLHGYPELEQHIAEHRAFSAHLAQLEEQAVRQDVSLTIIQLIQRWLVEHIGVSDKSYVACLRTMPVLR</sequence>
<dbReference type="Pfam" id="PF01814">
    <property type="entry name" value="Hemerythrin"/>
    <property type="match status" value="1"/>
</dbReference>
<dbReference type="NCBIfam" id="TIGR02481">
    <property type="entry name" value="hemeryth_dom"/>
    <property type="match status" value="1"/>
</dbReference>
<keyword evidence="2" id="KW-0561">Oxygen transport</keyword>
<dbReference type="InterPro" id="IPR050669">
    <property type="entry name" value="Hemerythrin"/>
</dbReference>
<dbReference type="Proteomes" id="UP000070186">
    <property type="component" value="Unassembled WGS sequence"/>
</dbReference>